<dbReference type="PANTHER" id="PTHR42681">
    <property type="entry name" value="MALONYL-COA-ACYL CARRIER PROTEIN TRANSACYLASE, MITOCHONDRIAL"/>
    <property type="match status" value="1"/>
</dbReference>
<dbReference type="OrthoDB" id="541883at2759"/>
<dbReference type="Gene3D" id="3.30.70.250">
    <property type="entry name" value="Malonyl-CoA ACP transacylase, ACP-binding"/>
    <property type="match status" value="1"/>
</dbReference>
<accession>A0A137PGN8</accession>
<sequence length="386" mass="42667">MQLRKQLPRLSKPLNKTLTSQFHSTSNAKSFIPRRFMSSDALQQNYSAVMFPGQGCQAVGMGKDLFENYQSARDVFEEADEALGFPLSKLIFEGDQVTLTQTENAQPAILTTSIATLRVLEHEYGFNMEKNAKYAMGHSLGEFSALVATGSLSLSDAVRLVRTRGQAMHDCVVNLNKPISMSALVITKSNLNRVFDVVHQVNTQLKNTETVEVANYNSSFQCVLSGTKEGVNIAARELKRLRIALKAVDLPVSAPFHCSLMKPARQPLEDALNNVNFSVPSVPVVFNVWGKPIHEVTPQADITRVIPQLMIEQVDHPVRWFESVQFVKKQGISNFLSIGPGKVLANLAKKDFPLDWIRSVSNSKECQLEFGAMAQAQSEVLKAATA</sequence>
<keyword evidence="7" id="KW-1185">Reference proteome</keyword>
<dbReference type="SUPFAM" id="SSF52151">
    <property type="entry name" value="FabD/lysophospholipase-like"/>
    <property type="match status" value="1"/>
</dbReference>
<evidence type="ECO:0000313" key="7">
    <source>
        <dbReference type="Proteomes" id="UP000070444"/>
    </source>
</evidence>
<dbReference type="GO" id="GO:0006633">
    <property type="term" value="P:fatty acid biosynthetic process"/>
    <property type="evidence" value="ECO:0007669"/>
    <property type="project" value="TreeGrafter"/>
</dbReference>
<organism evidence="6 7">
    <name type="scientific">Conidiobolus coronatus (strain ATCC 28846 / CBS 209.66 / NRRL 28638)</name>
    <name type="common">Delacroixia coronata</name>
    <dbReference type="NCBI Taxonomy" id="796925"/>
    <lineage>
        <taxon>Eukaryota</taxon>
        <taxon>Fungi</taxon>
        <taxon>Fungi incertae sedis</taxon>
        <taxon>Zoopagomycota</taxon>
        <taxon>Entomophthoromycotina</taxon>
        <taxon>Entomophthoromycetes</taxon>
        <taxon>Entomophthorales</taxon>
        <taxon>Ancylistaceae</taxon>
        <taxon>Conidiobolus</taxon>
    </lineage>
</organism>
<dbReference type="STRING" id="796925.A0A137PGN8"/>
<dbReference type="Gene3D" id="3.40.366.10">
    <property type="entry name" value="Malonyl-Coenzyme A Acyl Carrier Protein, domain 2"/>
    <property type="match status" value="1"/>
</dbReference>
<evidence type="ECO:0000256" key="1">
    <source>
        <dbReference type="ARBA" id="ARBA00013258"/>
    </source>
</evidence>
<dbReference type="GO" id="GO:0005739">
    <property type="term" value="C:mitochondrion"/>
    <property type="evidence" value="ECO:0007669"/>
    <property type="project" value="TreeGrafter"/>
</dbReference>
<dbReference type="InterPro" id="IPR001227">
    <property type="entry name" value="Ac_transferase_dom_sf"/>
</dbReference>
<dbReference type="EMBL" id="KQ964427">
    <property type="protein sequence ID" value="KXN74164.1"/>
    <property type="molecule type" value="Genomic_DNA"/>
</dbReference>
<name>A0A137PGN8_CONC2</name>
<evidence type="ECO:0000259" key="5">
    <source>
        <dbReference type="SMART" id="SM00827"/>
    </source>
</evidence>
<evidence type="ECO:0000256" key="3">
    <source>
        <dbReference type="ARBA" id="ARBA00023315"/>
    </source>
</evidence>
<dbReference type="InterPro" id="IPR016035">
    <property type="entry name" value="Acyl_Trfase/lysoPLipase"/>
</dbReference>
<dbReference type="OMA" id="LNKTQFT"/>
<gene>
    <name evidence="6" type="ORF">CONCODRAFT_77017</name>
</gene>
<dbReference type="SMART" id="SM00827">
    <property type="entry name" value="PKS_AT"/>
    <property type="match status" value="1"/>
</dbReference>
<protein>
    <recommendedName>
        <fullName evidence="1">[acyl-carrier-protein] S-malonyltransferase</fullName>
        <ecNumber evidence="1">2.3.1.39</ecNumber>
    </recommendedName>
</protein>
<dbReference type="EC" id="2.3.1.39" evidence="1"/>
<proteinExistence type="predicted"/>
<dbReference type="GO" id="GO:0004314">
    <property type="term" value="F:[acyl-carrier-protein] S-malonyltransferase activity"/>
    <property type="evidence" value="ECO:0007669"/>
    <property type="project" value="UniProtKB-EC"/>
</dbReference>
<evidence type="ECO:0000313" key="6">
    <source>
        <dbReference type="EMBL" id="KXN74164.1"/>
    </source>
</evidence>
<feature type="domain" description="Malonyl-CoA:ACP transacylase (MAT)" evidence="5">
    <location>
        <begin position="50"/>
        <end position="365"/>
    </location>
</feature>
<keyword evidence="3" id="KW-0012">Acyltransferase</keyword>
<comment type="catalytic activity">
    <reaction evidence="4">
        <text>holo-[ACP] + malonyl-CoA = malonyl-[ACP] + CoA</text>
        <dbReference type="Rhea" id="RHEA:41792"/>
        <dbReference type="Rhea" id="RHEA-COMP:9623"/>
        <dbReference type="Rhea" id="RHEA-COMP:9685"/>
        <dbReference type="ChEBI" id="CHEBI:57287"/>
        <dbReference type="ChEBI" id="CHEBI:57384"/>
        <dbReference type="ChEBI" id="CHEBI:64479"/>
        <dbReference type="ChEBI" id="CHEBI:78449"/>
        <dbReference type="EC" id="2.3.1.39"/>
    </reaction>
</comment>
<dbReference type="InterPro" id="IPR050858">
    <property type="entry name" value="Mal-CoA-ACP_Trans/PKS_FabD"/>
</dbReference>
<dbReference type="PANTHER" id="PTHR42681:SF1">
    <property type="entry name" value="MALONYL-COA-ACYL CARRIER PROTEIN TRANSACYLASE, MITOCHONDRIAL"/>
    <property type="match status" value="1"/>
</dbReference>
<dbReference type="InterPro" id="IPR016036">
    <property type="entry name" value="Malonyl_transacylase_ACP-bd"/>
</dbReference>
<dbReference type="Proteomes" id="UP000070444">
    <property type="component" value="Unassembled WGS sequence"/>
</dbReference>
<dbReference type="SUPFAM" id="SSF55048">
    <property type="entry name" value="Probable ACP-binding domain of malonyl-CoA ACP transacylase"/>
    <property type="match status" value="1"/>
</dbReference>
<reference evidence="6 7" key="1">
    <citation type="journal article" date="2015" name="Genome Biol. Evol.">
        <title>Phylogenomic analyses indicate that early fungi evolved digesting cell walls of algal ancestors of land plants.</title>
        <authorList>
            <person name="Chang Y."/>
            <person name="Wang S."/>
            <person name="Sekimoto S."/>
            <person name="Aerts A.L."/>
            <person name="Choi C."/>
            <person name="Clum A."/>
            <person name="LaButti K.M."/>
            <person name="Lindquist E.A."/>
            <person name="Yee Ngan C."/>
            <person name="Ohm R.A."/>
            <person name="Salamov A.A."/>
            <person name="Grigoriev I.V."/>
            <person name="Spatafora J.W."/>
            <person name="Berbee M.L."/>
        </authorList>
    </citation>
    <scope>NUCLEOTIDE SEQUENCE [LARGE SCALE GENOMIC DNA]</scope>
    <source>
        <strain evidence="6 7">NRRL 28638</strain>
    </source>
</reference>
<keyword evidence="2" id="KW-0808">Transferase</keyword>
<evidence type="ECO:0000256" key="2">
    <source>
        <dbReference type="ARBA" id="ARBA00022679"/>
    </source>
</evidence>
<dbReference type="InterPro" id="IPR014043">
    <property type="entry name" value="Acyl_transferase_dom"/>
</dbReference>
<evidence type="ECO:0000256" key="4">
    <source>
        <dbReference type="ARBA" id="ARBA00048462"/>
    </source>
</evidence>
<dbReference type="Pfam" id="PF00698">
    <property type="entry name" value="Acyl_transf_1"/>
    <property type="match status" value="1"/>
</dbReference>
<dbReference type="AlphaFoldDB" id="A0A137PGN8"/>